<evidence type="ECO:0000313" key="3">
    <source>
        <dbReference type="Proteomes" id="UP001404104"/>
    </source>
</evidence>
<dbReference type="RefSeq" id="WP_345865133.1">
    <property type="nucleotide sequence ID" value="NZ_JBDIMF010000004.1"/>
</dbReference>
<evidence type="ECO:0000256" key="1">
    <source>
        <dbReference type="SAM" id="Phobius"/>
    </source>
</evidence>
<dbReference type="Proteomes" id="UP001404104">
    <property type="component" value="Unassembled WGS sequence"/>
</dbReference>
<keyword evidence="1" id="KW-0812">Transmembrane</keyword>
<evidence type="ECO:0000313" key="2">
    <source>
        <dbReference type="EMBL" id="MEN2787073.1"/>
    </source>
</evidence>
<name>A0ABU9XTU9_9SPHN</name>
<feature type="transmembrane region" description="Helical" evidence="1">
    <location>
        <begin position="27"/>
        <end position="43"/>
    </location>
</feature>
<comment type="caution">
    <text evidence="2">The sequence shown here is derived from an EMBL/GenBank/DDBJ whole genome shotgun (WGS) entry which is preliminary data.</text>
</comment>
<keyword evidence="1" id="KW-0472">Membrane</keyword>
<feature type="transmembrane region" description="Helical" evidence="1">
    <location>
        <begin position="55"/>
        <end position="75"/>
    </location>
</feature>
<protein>
    <submittedName>
        <fullName evidence="2">Uncharacterized protein</fullName>
    </submittedName>
</protein>
<keyword evidence="1" id="KW-1133">Transmembrane helix</keyword>
<accession>A0ABU9XTU9</accession>
<proteinExistence type="predicted"/>
<sequence>MLVILFNVLLGASALYAFVRGGAPERVVAVAFIAAAIASYIARPLGQVRFEDTEFGLLLIDAALLAVLIAVALWANRFWPIWIAAFQLFALLVHIAMLYQQDILPIVYFVVISRIAYPMLGMLLIGTTLHFQRLQRHGADPDWIRHSL</sequence>
<reference evidence="2 3" key="1">
    <citation type="submission" date="2024-05" db="EMBL/GenBank/DDBJ databases">
        <authorList>
            <person name="Liu Q."/>
            <person name="Xin Y.-H."/>
        </authorList>
    </citation>
    <scope>NUCLEOTIDE SEQUENCE [LARGE SCALE GENOMIC DNA]</scope>
    <source>
        <strain evidence="2 3">CGMCC 1.15349</strain>
    </source>
</reference>
<keyword evidence="3" id="KW-1185">Reference proteome</keyword>
<organism evidence="2 3">
    <name type="scientific">Sphingomonas qilianensis</name>
    <dbReference type="NCBI Taxonomy" id="1736690"/>
    <lineage>
        <taxon>Bacteria</taxon>
        <taxon>Pseudomonadati</taxon>
        <taxon>Pseudomonadota</taxon>
        <taxon>Alphaproteobacteria</taxon>
        <taxon>Sphingomonadales</taxon>
        <taxon>Sphingomonadaceae</taxon>
        <taxon>Sphingomonas</taxon>
    </lineage>
</organism>
<feature type="transmembrane region" description="Helical" evidence="1">
    <location>
        <begin position="106"/>
        <end position="125"/>
    </location>
</feature>
<gene>
    <name evidence="2" type="ORF">ABC969_11650</name>
</gene>
<dbReference type="EMBL" id="JBDIMF010000004">
    <property type="protein sequence ID" value="MEN2787073.1"/>
    <property type="molecule type" value="Genomic_DNA"/>
</dbReference>
<feature type="transmembrane region" description="Helical" evidence="1">
    <location>
        <begin position="81"/>
        <end position="99"/>
    </location>
</feature>